<dbReference type="EMBL" id="GBRH01267791">
    <property type="protein sequence ID" value="JAD30104.1"/>
    <property type="molecule type" value="Transcribed_RNA"/>
</dbReference>
<organism evidence="2">
    <name type="scientific">Arundo donax</name>
    <name type="common">Giant reed</name>
    <name type="synonym">Donax arundinaceus</name>
    <dbReference type="NCBI Taxonomy" id="35708"/>
    <lineage>
        <taxon>Eukaryota</taxon>
        <taxon>Viridiplantae</taxon>
        <taxon>Streptophyta</taxon>
        <taxon>Embryophyta</taxon>
        <taxon>Tracheophyta</taxon>
        <taxon>Spermatophyta</taxon>
        <taxon>Magnoliopsida</taxon>
        <taxon>Liliopsida</taxon>
        <taxon>Poales</taxon>
        <taxon>Poaceae</taxon>
        <taxon>PACMAD clade</taxon>
        <taxon>Arundinoideae</taxon>
        <taxon>Arundineae</taxon>
        <taxon>Arundo</taxon>
    </lineage>
</organism>
<accession>A0A0A8YST4</accession>
<feature type="compositionally biased region" description="Pro residues" evidence="1">
    <location>
        <begin position="47"/>
        <end position="56"/>
    </location>
</feature>
<reference evidence="2" key="1">
    <citation type="submission" date="2014-09" db="EMBL/GenBank/DDBJ databases">
        <authorList>
            <person name="Magalhaes I.L.F."/>
            <person name="Oliveira U."/>
            <person name="Santos F.R."/>
            <person name="Vidigal T.H.D.A."/>
            <person name="Brescovit A.D."/>
            <person name="Santos A.J."/>
        </authorList>
    </citation>
    <scope>NUCLEOTIDE SEQUENCE</scope>
    <source>
        <tissue evidence="2">Shoot tissue taken approximately 20 cm above the soil surface</tissue>
    </source>
</reference>
<name>A0A0A8YST4_ARUDO</name>
<proteinExistence type="predicted"/>
<feature type="region of interest" description="Disordered" evidence="1">
    <location>
        <begin position="37"/>
        <end position="56"/>
    </location>
</feature>
<feature type="compositionally biased region" description="Low complexity" evidence="1">
    <location>
        <begin position="37"/>
        <end position="46"/>
    </location>
</feature>
<evidence type="ECO:0000313" key="2">
    <source>
        <dbReference type="EMBL" id="JAD30104.1"/>
    </source>
</evidence>
<evidence type="ECO:0000256" key="1">
    <source>
        <dbReference type="SAM" id="MobiDB-lite"/>
    </source>
</evidence>
<sequence length="56" mass="6303">MCPRAHSWLLCPLPPQTGPFCGTHQWRHSIGWLHRVSSSPWSWSPATPSPRPRSSG</sequence>
<dbReference type="AlphaFoldDB" id="A0A0A8YST4"/>
<protein>
    <submittedName>
        <fullName evidence="2">Uncharacterized protein</fullName>
    </submittedName>
</protein>
<reference evidence="2" key="2">
    <citation type="journal article" date="2015" name="Data Brief">
        <title>Shoot transcriptome of the giant reed, Arundo donax.</title>
        <authorList>
            <person name="Barrero R.A."/>
            <person name="Guerrero F.D."/>
            <person name="Moolhuijzen P."/>
            <person name="Goolsby J.A."/>
            <person name="Tidwell J."/>
            <person name="Bellgard S.E."/>
            <person name="Bellgard M.I."/>
        </authorList>
    </citation>
    <scope>NUCLEOTIDE SEQUENCE</scope>
    <source>
        <tissue evidence="2">Shoot tissue taken approximately 20 cm above the soil surface</tissue>
    </source>
</reference>